<evidence type="ECO:0000313" key="3">
    <source>
        <dbReference type="Proteomes" id="UP000231019"/>
    </source>
</evidence>
<evidence type="ECO:0000256" key="1">
    <source>
        <dbReference type="SAM" id="MobiDB-lite"/>
    </source>
</evidence>
<feature type="compositionally biased region" description="Basic and acidic residues" evidence="1">
    <location>
        <begin position="43"/>
        <end position="55"/>
    </location>
</feature>
<feature type="compositionally biased region" description="Basic and acidic residues" evidence="1">
    <location>
        <begin position="168"/>
        <end position="190"/>
    </location>
</feature>
<dbReference type="AlphaFoldDB" id="A0A2M7G336"/>
<feature type="compositionally biased region" description="Basic and acidic residues" evidence="1">
    <location>
        <begin position="272"/>
        <end position="303"/>
    </location>
</feature>
<organism evidence="2 3">
    <name type="scientific">bacterium (Candidatus Blackallbacteria) CG17_big_fil_post_rev_8_21_14_2_50_48_46</name>
    <dbReference type="NCBI Taxonomy" id="2014261"/>
    <lineage>
        <taxon>Bacteria</taxon>
        <taxon>Candidatus Blackallbacteria</taxon>
    </lineage>
</organism>
<proteinExistence type="predicted"/>
<feature type="compositionally biased region" description="Polar residues" evidence="1">
    <location>
        <begin position="1"/>
        <end position="42"/>
    </location>
</feature>
<feature type="compositionally biased region" description="Basic and acidic residues" evidence="1">
    <location>
        <begin position="233"/>
        <end position="255"/>
    </location>
</feature>
<feature type="compositionally biased region" description="Basic and acidic residues" evidence="1">
    <location>
        <begin position="142"/>
        <end position="151"/>
    </location>
</feature>
<feature type="compositionally biased region" description="Basic and acidic residues" evidence="1">
    <location>
        <begin position="64"/>
        <end position="99"/>
    </location>
</feature>
<accession>A0A2M7G336</accession>
<feature type="compositionally biased region" description="Basic and acidic residues" evidence="1">
    <location>
        <begin position="207"/>
        <end position="216"/>
    </location>
</feature>
<evidence type="ECO:0000313" key="2">
    <source>
        <dbReference type="EMBL" id="PIW16231.1"/>
    </source>
</evidence>
<dbReference type="PANTHER" id="PTHR47239">
    <property type="match status" value="1"/>
</dbReference>
<gene>
    <name evidence="2" type="ORF">COW36_13960</name>
</gene>
<protein>
    <submittedName>
        <fullName evidence="2">Uncharacterized protein</fullName>
    </submittedName>
</protein>
<dbReference type="Proteomes" id="UP000231019">
    <property type="component" value="Unassembled WGS sequence"/>
</dbReference>
<dbReference type="EMBL" id="PFFQ01000039">
    <property type="protein sequence ID" value="PIW16231.1"/>
    <property type="molecule type" value="Genomic_DNA"/>
</dbReference>
<sequence>MSYQDRSSENESGYQDSQEEVNQNQTSPRSEGYRTYSSADNSQYKRESSDPHYPPREGNYNRDNNYRPREGGYNRDNNYRPREGGYNRDNNYRPREGGYNRDNNYPPREGGYNRDNNYRPREGGYNRDNNYPPREGGYNRDNNYRPREGGYNRDNNYPPREGGYNRDNNYRPREGGYNRDNNYRPREGGYNRDNNYPPREGGYNRDNNYRPREGGYNRDNNYPPREGGYNRDNNYRPREGGYNRDNNYRPREGGYNRDNNYPPREGGYNRDNNYRPREGGYNRDNRDNRYQNRDRQPRFDRTPRRQSPPITIEESLFLLPEHPLTQDFQRAIGMAKGTILEVDPRKKRGVIEIEGFKYKFEDERRRDLQNKYPIQKFLEREIMFAFWPTYSQKAAQYRQIDEAPTIKIANLRRTLPVENAVEIIGQVLMIEDTLFVMSVFSASQKKKYMVTINGKYPGESNDFIQMMGELRNGGIVYKNHAVLSGPVSETAQPVVQAE</sequence>
<feature type="region of interest" description="Disordered" evidence="1">
    <location>
        <begin position="1"/>
        <end position="310"/>
    </location>
</feature>
<name>A0A2M7G336_9BACT</name>
<feature type="compositionally biased region" description="Basic and acidic residues" evidence="1">
    <location>
        <begin position="116"/>
        <end position="125"/>
    </location>
</feature>
<dbReference type="PANTHER" id="PTHR47239:SF1">
    <property type="entry name" value="EXTENSIN-3-LIKE"/>
    <property type="match status" value="1"/>
</dbReference>
<comment type="caution">
    <text evidence="2">The sequence shown here is derived from an EMBL/GenBank/DDBJ whole genome shotgun (WGS) entry which is preliminary data.</text>
</comment>
<reference evidence="2 3" key="1">
    <citation type="submission" date="2017-09" db="EMBL/GenBank/DDBJ databases">
        <title>Depth-based differentiation of microbial function through sediment-hosted aquifers and enrichment of novel symbionts in the deep terrestrial subsurface.</title>
        <authorList>
            <person name="Probst A.J."/>
            <person name="Ladd B."/>
            <person name="Jarett J.K."/>
            <person name="Geller-Mcgrath D.E."/>
            <person name="Sieber C.M."/>
            <person name="Emerson J.B."/>
            <person name="Anantharaman K."/>
            <person name="Thomas B.C."/>
            <person name="Malmstrom R."/>
            <person name="Stieglmeier M."/>
            <person name="Klingl A."/>
            <person name="Woyke T."/>
            <person name="Ryan C.M."/>
            <person name="Banfield J.F."/>
        </authorList>
    </citation>
    <scope>NUCLEOTIDE SEQUENCE [LARGE SCALE GENOMIC DNA]</scope>
    <source>
        <strain evidence="2">CG17_big_fil_post_rev_8_21_14_2_50_48_46</strain>
    </source>
</reference>